<dbReference type="Proteomes" id="UP000439550">
    <property type="component" value="Unassembled WGS sequence"/>
</dbReference>
<organism evidence="12 13">
    <name type="scientific">Lactococcus hircilactis</name>
    <dbReference type="NCBI Taxonomy" id="1494462"/>
    <lineage>
        <taxon>Bacteria</taxon>
        <taxon>Bacillati</taxon>
        <taxon>Bacillota</taxon>
        <taxon>Bacilli</taxon>
        <taxon>Lactobacillales</taxon>
        <taxon>Streptococcaceae</taxon>
        <taxon>Lactococcus</taxon>
    </lineage>
</organism>
<feature type="domain" description="GHMP kinase N-terminal" evidence="10">
    <location>
        <begin position="92"/>
        <end position="173"/>
    </location>
</feature>
<dbReference type="InterPro" id="IPR014721">
    <property type="entry name" value="Ribsml_uS5_D2-typ_fold_subgr"/>
</dbReference>
<reference evidence="12 13" key="1">
    <citation type="submission" date="2019-10" db="EMBL/GenBank/DDBJ databases">
        <authorList>
            <person name="Dong K."/>
        </authorList>
    </citation>
    <scope>NUCLEOTIDE SEQUENCE [LARGE SCALE GENOMIC DNA]</scope>
    <source>
        <strain evidence="12 13">DSM 28960</strain>
    </source>
</reference>
<dbReference type="InterPro" id="IPR006204">
    <property type="entry name" value="GHMP_kinase_N_dom"/>
</dbReference>
<evidence type="ECO:0000313" key="12">
    <source>
        <dbReference type="EMBL" id="MQW38564.1"/>
    </source>
</evidence>
<dbReference type="InterPro" id="IPR036554">
    <property type="entry name" value="GHMP_kinase_C_sf"/>
</dbReference>
<dbReference type="InterPro" id="IPR006205">
    <property type="entry name" value="Mev_gal_kin"/>
</dbReference>
<keyword evidence="8" id="KW-0443">Lipid metabolism</keyword>
<dbReference type="GO" id="GO:0005524">
    <property type="term" value="F:ATP binding"/>
    <property type="evidence" value="ECO:0007669"/>
    <property type="project" value="UniProtKB-KW"/>
</dbReference>
<dbReference type="SUPFAM" id="SSF55060">
    <property type="entry name" value="GHMP Kinase, C-terminal domain"/>
    <property type="match status" value="1"/>
</dbReference>
<keyword evidence="1" id="KW-0963">Cytoplasm</keyword>
<dbReference type="OrthoDB" id="1522677at2"/>
<proteinExistence type="predicted"/>
<dbReference type="PANTHER" id="PTHR43290:SF2">
    <property type="entry name" value="MEVALONATE KINASE"/>
    <property type="match status" value="1"/>
</dbReference>
<protein>
    <submittedName>
        <fullName evidence="12">Phosphomevalonate kinase</fullName>
    </submittedName>
</protein>
<dbReference type="RefSeq" id="WP_153494842.1">
    <property type="nucleotide sequence ID" value="NZ_CBCRWP010000015.1"/>
</dbReference>
<dbReference type="Pfam" id="PF08544">
    <property type="entry name" value="GHMP_kinases_C"/>
    <property type="match status" value="1"/>
</dbReference>
<accession>A0A7X1Z6M5</accession>
<evidence type="ECO:0000256" key="2">
    <source>
        <dbReference type="ARBA" id="ARBA00022516"/>
    </source>
</evidence>
<dbReference type="AlphaFoldDB" id="A0A7X1Z6M5"/>
<dbReference type="InterPro" id="IPR013750">
    <property type="entry name" value="GHMP_kinase_C_dom"/>
</dbReference>
<evidence type="ECO:0000259" key="11">
    <source>
        <dbReference type="Pfam" id="PF08544"/>
    </source>
</evidence>
<dbReference type="Gene3D" id="3.30.230.10">
    <property type="match status" value="1"/>
</dbReference>
<sequence>MFKEVTIQVPGKLFIAGEYGVTRPNGKALVAAIETPFFVSVKERSGLSKFHTNVGLEDFEFDVNHFEVPNHSWNFATQALKNCIELIQSEKNDQFSELKHPLPQLLISIESDLGFGENKKGYGSSASVVVGVTQAVNQFLDGKIREDLQFEAAAKAHREVQKSGSMGDVASITTHGVIFYQAPDEHFKNWKIETQEWKKNNWSTYIVRTGKSVKTAEKLTLSLPESFFEKSDQLVEKIAALKLKNCPPNRRFSVFKQLILENQQLLITHLPQGYVTEKLAFALTLINEKSNLVGKISGAGFGENMIVFAKNEKEINEIKEKLEQNDIILEKIRILDEER</sequence>
<dbReference type="GO" id="GO:0004496">
    <property type="term" value="F:mevalonate kinase activity"/>
    <property type="evidence" value="ECO:0007669"/>
    <property type="project" value="InterPro"/>
</dbReference>
<keyword evidence="4" id="KW-0547">Nucleotide-binding</keyword>
<dbReference type="InterPro" id="IPR020568">
    <property type="entry name" value="Ribosomal_Su5_D2-typ_SF"/>
</dbReference>
<keyword evidence="13" id="KW-1185">Reference proteome</keyword>
<dbReference type="EMBL" id="WITJ01000002">
    <property type="protein sequence ID" value="MQW38564.1"/>
    <property type="molecule type" value="Genomic_DNA"/>
</dbReference>
<evidence type="ECO:0000256" key="4">
    <source>
        <dbReference type="ARBA" id="ARBA00022741"/>
    </source>
</evidence>
<evidence type="ECO:0000256" key="3">
    <source>
        <dbReference type="ARBA" id="ARBA00022679"/>
    </source>
</evidence>
<evidence type="ECO:0000256" key="6">
    <source>
        <dbReference type="ARBA" id="ARBA00022840"/>
    </source>
</evidence>
<dbReference type="PANTHER" id="PTHR43290">
    <property type="entry name" value="MEVALONATE KINASE"/>
    <property type="match status" value="1"/>
</dbReference>
<gene>
    <name evidence="12" type="ORF">GHI93_01190</name>
</gene>
<comment type="pathway">
    <text evidence="9">Isoprenoid biosynthesis; isopentenyl diphosphate biosynthesis via mevalonate pathway; isopentenyl diphosphate from (R)-mevalonate: step 1/3.</text>
</comment>
<keyword evidence="3" id="KW-0808">Transferase</keyword>
<dbReference type="SUPFAM" id="SSF54211">
    <property type="entry name" value="Ribosomal protein S5 domain 2-like"/>
    <property type="match status" value="1"/>
</dbReference>
<evidence type="ECO:0000256" key="1">
    <source>
        <dbReference type="ARBA" id="ARBA00022490"/>
    </source>
</evidence>
<dbReference type="GO" id="GO:0005829">
    <property type="term" value="C:cytosol"/>
    <property type="evidence" value="ECO:0007669"/>
    <property type="project" value="TreeGrafter"/>
</dbReference>
<keyword evidence="2" id="KW-0444">Lipid biosynthesis</keyword>
<evidence type="ECO:0000259" key="10">
    <source>
        <dbReference type="Pfam" id="PF00288"/>
    </source>
</evidence>
<dbReference type="Pfam" id="PF00288">
    <property type="entry name" value="GHMP_kinases_N"/>
    <property type="match status" value="1"/>
</dbReference>
<evidence type="ECO:0000256" key="9">
    <source>
        <dbReference type="ARBA" id="ARBA00029438"/>
    </source>
</evidence>
<keyword evidence="5 12" id="KW-0418">Kinase</keyword>
<evidence type="ECO:0000256" key="5">
    <source>
        <dbReference type="ARBA" id="ARBA00022777"/>
    </source>
</evidence>
<comment type="caution">
    <text evidence="12">The sequence shown here is derived from an EMBL/GenBank/DDBJ whole genome shotgun (WGS) entry which is preliminary data.</text>
</comment>
<feature type="domain" description="GHMP kinase C-terminal" evidence="11">
    <location>
        <begin position="250"/>
        <end position="324"/>
    </location>
</feature>
<dbReference type="GO" id="GO:0019287">
    <property type="term" value="P:isopentenyl diphosphate biosynthetic process, mevalonate pathway"/>
    <property type="evidence" value="ECO:0007669"/>
    <property type="project" value="TreeGrafter"/>
</dbReference>
<name>A0A7X1Z6M5_9LACT</name>
<evidence type="ECO:0000256" key="7">
    <source>
        <dbReference type="ARBA" id="ARBA00022842"/>
    </source>
</evidence>
<evidence type="ECO:0000256" key="8">
    <source>
        <dbReference type="ARBA" id="ARBA00023098"/>
    </source>
</evidence>
<evidence type="ECO:0000313" key="13">
    <source>
        <dbReference type="Proteomes" id="UP000439550"/>
    </source>
</evidence>
<keyword evidence="7" id="KW-0460">Magnesium</keyword>
<dbReference type="Gene3D" id="3.30.70.890">
    <property type="entry name" value="GHMP kinase, C-terminal domain"/>
    <property type="match status" value="1"/>
</dbReference>
<keyword evidence="6" id="KW-0067">ATP-binding</keyword>